<gene>
    <name evidence="1" type="ORF">IPA_06935</name>
</gene>
<dbReference type="InterPro" id="IPR022398">
    <property type="entry name" value="Peptidase_S8_His-AS"/>
</dbReference>
<name>A0A977KBM7_9CREN</name>
<evidence type="ECO:0000313" key="1">
    <source>
        <dbReference type="EMBL" id="UXD22643.1"/>
    </source>
</evidence>
<dbReference type="PROSITE" id="PS00137">
    <property type="entry name" value="SUBTILASE_HIS"/>
    <property type="match status" value="1"/>
</dbReference>
<accession>A0A977KBM7</accession>
<reference evidence="1" key="1">
    <citation type="submission" date="2013-11" db="EMBL/GenBank/DDBJ databases">
        <title>Comparative genomics of Ignicoccus.</title>
        <authorList>
            <person name="Podar M."/>
        </authorList>
    </citation>
    <scope>NUCLEOTIDE SEQUENCE</scope>
    <source>
        <strain evidence="1">DSM 13166</strain>
    </source>
</reference>
<dbReference type="AlphaFoldDB" id="A0A977KBM7"/>
<evidence type="ECO:0000313" key="2">
    <source>
        <dbReference type="Proteomes" id="UP001063698"/>
    </source>
</evidence>
<organism evidence="1 2">
    <name type="scientific">Ignicoccus pacificus DSM 13166</name>
    <dbReference type="NCBI Taxonomy" id="940294"/>
    <lineage>
        <taxon>Archaea</taxon>
        <taxon>Thermoproteota</taxon>
        <taxon>Thermoprotei</taxon>
        <taxon>Desulfurococcales</taxon>
        <taxon>Desulfurococcaceae</taxon>
        <taxon>Ignicoccus</taxon>
    </lineage>
</organism>
<keyword evidence="2" id="KW-1185">Reference proteome</keyword>
<dbReference type="Proteomes" id="UP001063698">
    <property type="component" value="Chromosome"/>
</dbReference>
<dbReference type="EMBL" id="CP006868">
    <property type="protein sequence ID" value="UXD22643.1"/>
    <property type="molecule type" value="Genomic_DNA"/>
</dbReference>
<protein>
    <recommendedName>
        <fullName evidence="3">Peptidase S8/S53 domain-containing protein</fullName>
    </recommendedName>
</protein>
<sequence>MKRFAPLLILSLLILLPIVRATVDIYIESPAVSIALHSLSKYMTWDSTYYALNLTSSNLKTDEYAGKVFTPSTKTNTKIVLVDTGVVYNNNDGNFLCNMAGVANTSLINYLKNNNLCLSTGTVRLSDIANVQSTYTLVDGGNTYTLPSADETYEYCITNTNVLSNAGFNVGNEGNTSKADTVIILQPTSWKTDLVGHGTMVAGALCGYFDYYSDTITDLNDKVHLKTYTGAALGSDVFVVDMETVAIILPDYTPQITSGITPQSLIASAKTSGSVSTFYLDYDFKYLGSQLGALAVNQALSDAQTAINNFLGDSKAVVLIEPLISDTETNVQNYCNTLETTLSSINAVAAVAPLGNDGEDVTSLNNNNGIYLWPAQCNDVLTSPTVPVYPVSGFKVEIDSTYNTVKITNVTDFNYDENPNNLWFTMSGEMDSTNNYYSVANYGTDANGNSYTLELQFTGLPTLYSGGSILSPSGTYGQVAIPDVSTSYDSTKYILTVSVPGSKGTSLASAYFAASLVLLGIDPTASTPSQVYSHLDAMTTYKGSTWGYGVDNDFGSYYEVSFAAVWKAAIQPDTGMSSSEFPFDIGYLPPNLNQLPATGGSSTASTQTTTTTPGSMVTINTSTFKPFNVKLPAPALLAPVVVAIRKKLGRKKK</sequence>
<proteinExistence type="predicted"/>
<evidence type="ECO:0008006" key="3">
    <source>
        <dbReference type="Google" id="ProtNLM"/>
    </source>
</evidence>
<dbReference type="KEGG" id="ipc:IPA_06935"/>